<dbReference type="SUPFAM" id="SSF52317">
    <property type="entry name" value="Class I glutamine amidotransferase-like"/>
    <property type="match status" value="1"/>
</dbReference>
<dbReference type="InterPro" id="IPR002818">
    <property type="entry name" value="DJ-1/PfpI"/>
</dbReference>
<organism evidence="2 3">
    <name type="scientific">Clostridium gelidum</name>
    <dbReference type="NCBI Taxonomy" id="704125"/>
    <lineage>
        <taxon>Bacteria</taxon>
        <taxon>Bacillati</taxon>
        <taxon>Bacillota</taxon>
        <taxon>Clostridia</taxon>
        <taxon>Eubacteriales</taxon>
        <taxon>Clostridiaceae</taxon>
        <taxon>Clostridium</taxon>
    </lineage>
</organism>
<gene>
    <name evidence="2" type="ORF">psyc5s11_33510</name>
</gene>
<dbReference type="PANTHER" id="PTHR48094:SF19">
    <property type="entry name" value="DJ-1_PFPI DOMAIN-CONTAINING PROTEIN"/>
    <property type="match status" value="1"/>
</dbReference>
<reference evidence="3" key="1">
    <citation type="submission" date="2021-07" db="EMBL/GenBank/DDBJ databases">
        <title>Complete genome sequencing of a Clostridium isolate.</title>
        <authorList>
            <person name="Ueki A."/>
            <person name="Tonouchi A."/>
        </authorList>
    </citation>
    <scope>NUCLEOTIDE SEQUENCE [LARGE SCALE GENOMIC DNA]</scope>
    <source>
        <strain evidence="3">C5S11</strain>
    </source>
</reference>
<dbReference type="Gene3D" id="3.40.50.880">
    <property type="match status" value="1"/>
</dbReference>
<dbReference type="CDD" id="cd03140">
    <property type="entry name" value="GATase1_PfpI_3"/>
    <property type="match status" value="1"/>
</dbReference>
<evidence type="ECO:0000259" key="1">
    <source>
        <dbReference type="Pfam" id="PF01965"/>
    </source>
</evidence>
<evidence type="ECO:0000313" key="3">
    <source>
        <dbReference type="Proteomes" id="UP000824633"/>
    </source>
</evidence>
<dbReference type="InterPro" id="IPR029062">
    <property type="entry name" value="Class_I_gatase-like"/>
</dbReference>
<dbReference type="RefSeq" id="WP_224033639.1">
    <property type="nucleotide sequence ID" value="NZ_AP024849.1"/>
</dbReference>
<dbReference type="PANTHER" id="PTHR48094">
    <property type="entry name" value="PROTEIN/NUCLEIC ACID DEGLYCASE DJ-1-RELATED"/>
    <property type="match status" value="1"/>
</dbReference>
<sequence length="194" mass="22061">MNNIKNEVLVVLTERWNDWEASYAIAVINSFTDYEVKTIAVDDIPKKSMGGIKASVDYSINDYQNFNNLAMVILPGGFSWEENDYDEIAEFVKKIMKLQTPVAAICGATTFLCKHGLLNNIKHTGDSLELFKNQEGYTGEEFYIPAQLVIDNEVITANETAAVQFAYEIFKILETDSEEEIEQWYDNFKNGAIR</sequence>
<dbReference type="EMBL" id="AP024849">
    <property type="protein sequence ID" value="BCZ47284.1"/>
    <property type="molecule type" value="Genomic_DNA"/>
</dbReference>
<feature type="domain" description="DJ-1/PfpI" evidence="1">
    <location>
        <begin position="7"/>
        <end position="171"/>
    </location>
</feature>
<dbReference type="Pfam" id="PF01965">
    <property type="entry name" value="DJ-1_PfpI"/>
    <property type="match status" value="1"/>
</dbReference>
<dbReference type="InterPro" id="IPR050325">
    <property type="entry name" value="Prot/Nucl_acid_deglycase"/>
</dbReference>
<name>A0ABN6IYT5_9CLOT</name>
<keyword evidence="2" id="KW-0315">Glutamine amidotransferase</keyword>
<proteinExistence type="predicted"/>
<dbReference type="Proteomes" id="UP000824633">
    <property type="component" value="Chromosome"/>
</dbReference>
<protein>
    <submittedName>
        <fullName evidence="2">Glutamine amidotransferase</fullName>
    </submittedName>
</protein>
<evidence type="ECO:0000313" key="2">
    <source>
        <dbReference type="EMBL" id="BCZ47284.1"/>
    </source>
</evidence>
<keyword evidence="3" id="KW-1185">Reference proteome</keyword>
<accession>A0ABN6IYT5</accession>